<dbReference type="EMBL" id="JANPWB010000016">
    <property type="protein sequence ID" value="KAJ1082388.1"/>
    <property type="molecule type" value="Genomic_DNA"/>
</dbReference>
<sequence>MSVSPPALWNTDLQEVNAVVLLGIFVVYSQPPCRVGLCRRGFPGSVEGSRTDMQQADLRQLSWLLGSQRYEKLRTGRREQVKVMAPKKSSSNQLKPGAGERRLPDFLPLGLASNAGNAGKKIALKTQGAMDNKQSAPTVDGGSGSGIGAKSFGYHGGGLIIPEMFKNPQPIVHPLPLARRMIMATSLTQSQEMVECGESSGNLVSSTRSTTLS</sequence>
<accession>A0AAV7KTZ7</accession>
<dbReference type="Proteomes" id="UP001066276">
    <property type="component" value="Chromosome 12"/>
</dbReference>
<protein>
    <submittedName>
        <fullName evidence="2">Uncharacterized protein</fullName>
    </submittedName>
</protein>
<feature type="region of interest" description="Disordered" evidence="1">
    <location>
        <begin position="194"/>
        <end position="213"/>
    </location>
</feature>
<feature type="compositionally biased region" description="Polar residues" evidence="1">
    <location>
        <begin position="199"/>
        <end position="213"/>
    </location>
</feature>
<evidence type="ECO:0000313" key="3">
    <source>
        <dbReference type="Proteomes" id="UP001066276"/>
    </source>
</evidence>
<evidence type="ECO:0000313" key="2">
    <source>
        <dbReference type="EMBL" id="KAJ1082388.1"/>
    </source>
</evidence>
<gene>
    <name evidence="2" type="ORF">NDU88_002556</name>
</gene>
<proteinExistence type="predicted"/>
<dbReference type="AlphaFoldDB" id="A0AAV7KTZ7"/>
<reference evidence="2" key="1">
    <citation type="journal article" date="2022" name="bioRxiv">
        <title>Sequencing and chromosome-scale assembly of the giantPleurodeles waltlgenome.</title>
        <authorList>
            <person name="Brown T."/>
            <person name="Elewa A."/>
            <person name="Iarovenko S."/>
            <person name="Subramanian E."/>
            <person name="Araus A.J."/>
            <person name="Petzold A."/>
            <person name="Susuki M."/>
            <person name="Suzuki K.-i.T."/>
            <person name="Hayashi T."/>
            <person name="Toyoda A."/>
            <person name="Oliveira C."/>
            <person name="Osipova E."/>
            <person name="Leigh N.D."/>
            <person name="Simon A."/>
            <person name="Yun M.H."/>
        </authorList>
    </citation>
    <scope>NUCLEOTIDE SEQUENCE</scope>
    <source>
        <strain evidence="2">20211129_DDA</strain>
        <tissue evidence="2">Liver</tissue>
    </source>
</reference>
<name>A0AAV7KTZ7_PLEWA</name>
<organism evidence="2 3">
    <name type="scientific">Pleurodeles waltl</name>
    <name type="common">Iberian ribbed newt</name>
    <dbReference type="NCBI Taxonomy" id="8319"/>
    <lineage>
        <taxon>Eukaryota</taxon>
        <taxon>Metazoa</taxon>
        <taxon>Chordata</taxon>
        <taxon>Craniata</taxon>
        <taxon>Vertebrata</taxon>
        <taxon>Euteleostomi</taxon>
        <taxon>Amphibia</taxon>
        <taxon>Batrachia</taxon>
        <taxon>Caudata</taxon>
        <taxon>Salamandroidea</taxon>
        <taxon>Salamandridae</taxon>
        <taxon>Pleurodelinae</taxon>
        <taxon>Pleurodeles</taxon>
    </lineage>
</organism>
<keyword evidence="3" id="KW-1185">Reference proteome</keyword>
<comment type="caution">
    <text evidence="2">The sequence shown here is derived from an EMBL/GenBank/DDBJ whole genome shotgun (WGS) entry which is preliminary data.</text>
</comment>
<evidence type="ECO:0000256" key="1">
    <source>
        <dbReference type="SAM" id="MobiDB-lite"/>
    </source>
</evidence>